<sequence>MEQKIRDMLSAIDQQDMAAFGTFLADDARFVFGNGEAIHGREPIVSVVTSVLRSLKSIAHTADRFWSVDDVAICEGRVLYVDRLGQKLDAPFVDVLNVNAHGLITDYRVYVDASQLNRPQ</sequence>
<dbReference type="Proteomes" id="UP001629230">
    <property type="component" value="Unassembled WGS sequence"/>
</dbReference>
<feature type="domain" description="SnoaL-like" evidence="1">
    <location>
        <begin position="5"/>
        <end position="106"/>
    </location>
</feature>
<dbReference type="InterPro" id="IPR032710">
    <property type="entry name" value="NTF2-like_dom_sf"/>
</dbReference>
<dbReference type="RefSeq" id="WP_408178211.1">
    <property type="nucleotide sequence ID" value="NZ_JAQQEZ010000011.1"/>
</dbReference>
<protein>
    <submittedName>
        <fullName evidence="2">Nuclear transport factor 2 family protein</fullName>
    </submittedName>
</protein>
<gene>
    <name evidence="2" type="ORF">PQR57_18630</name>
</gene>
<comment type="caution">
    <text evidence="2">The sequence shown here is derived from an EMBL/GenBank/DDBJ whole genome shotgun (WGS) entry which is preliminary data.</text>
</comment>
<dbReference type="EMBL" id="JAQQEZ010000011">
    <property type="protein sequence ID" value="MFM0003039.1"/>
    <property type="molecule type" value="Genomic_DNA"/>
</dbReference>
<evidence type="ECO:0000259" key="1">
    <source>
        <dbReference type="Pfam" id="PF12680"/>
    </source>
</evidence>
<dbReference type="Gene3D" id="3.10.450.50">
    <property type="match status" value="1"/>
</dbReference>
<accession>A0ABW9AU42</accession>
<dbReference type="SUPFAM" id="SSF54427">
    <property type="entry name" value="NTF2-like"/>
    <property type="match status" value="1"/>
</dbReference>
<proteinExistence type="predicted"/>
<keyword evidence="3" id="KW-1185">Reference proteome</keyword>
<organism evidence="2 3">
    <name type="scientific">Paraburkholderia dipogonis</name>
    <dbReference type="NCBI Taxonomy" id="1211383"/>
    <lineage>
        <taxon>Bacteria</taxon>
        <taxon>Pseudomonadati</taxon>
        <taxon>Pseudomonadota</taxon>
        <taxon>Betaproteobacteria</taxon>
        <taxon>Burkholderiales</taxon>
        <taxon>Burkholderiaceae</taxon>
        <taxon>Paraburkholderia</taxon>
    </lineage>
</organism>
<reference evidence="2 3" key="1">
    <citation type="journal article" date="2024" name="Chem. Sci.">
        <title>Discovery of megapolipeptins by genome mining of a Burkholderiales bacteria collection.</title>
        <authorList>
            <person name="Paulo B.S."/>
            <person name="Recchia M.J.J."/>
            <person name="Lee S."/>
            <person name="Fergusson C.H."/>
            <person name="Romanowski S.B."/>
            <person name="Hernandez A."/>
            <person name="Krull N."/>
            <person name="Liu D.Y."/>
            <person name="Cavanagh H."/>
            <person name="Bos A."/>
            <person name="Gray C.A."/>
            <person name="Murphy B.T."/>
            <person name="Linington R.G."/>
            <person name="Eustaquio A.S."/>
        </authorList>
    </citation>
    <scope>NUCLEOTIDE SEQUENCE [LARGE SCALE GENOMIC DNA]</scope>
    <source>
        <strain evidence="2 3">RL17-350-BIC-A</strain>
    </source>
</reference>
<dbReference type="Pfam" id="PF12680">
    <property type="entry name" value="SnoaL_2"/>
    <property type="match status" value="1"/>
</dbReference>
<evidence type="ECO:0000313" key="2">
    <source>
        <dbReference type="EMBL" id="MFM0003039.1"/>
    </source>
</evidence>
<name>A0ABW9AU42_9BURK</name>
<evidence type="ECO:0000313" key="3">
    <source>
        <dbReference type="Proteomes" id="UP001629230"/>
    </source>
</evidence>
<dbReference type="InterPro" id="IPR037401">
    <property type="entry name" value="SnoaL-like"/>
</dbReference>